<protein>
    <submittedName>
        <fullName evidence="2">Uncharacterized protein</fullName>
    </submittedName>
</protein>
<evidence type="ECO:0000313" key="2">
    <source>
        <dbReference type="EMBL" id="ALF60929.1"/>
    </source>
</evidence>
<gene>
    <name evidence="2" type="ORF">AOC03_12135</name>
</gene>
<dbReference type="KEGG" id="pur:AOC03_12135"/>
<dbReference type="Proteomes" id="UP000059847">
    <property type="component" value="Plasmid 3"/>
</dbReference>
<dbReference type="EMBL" id="CP012709">
    <property type="protein sequence ID" value="ALF60929.1"/>
    <property type="molecule type" value="Genomic_DNA"/>
</dbReference>
<geneLocation type="plasmid" evidence="2 3">
    <name>3</name>
</geneLocation>
<dbReference type="RefSeq" id="WP_062536853.1">
    <property type="nucleotide sequence ID" value="NZ_CP012709.1"/>
</dbReference>
<keyword evidence="1" id="KW-0175">Coiled coil</keyword>
<dbReference type="AlphaFoldDB" id="A0A0M4TH49"/>
<keyword evidence="2" id="KW-0614">Plasmid</keyword>
<sequence>MSIISDDLFAVKMKQLQALKNEINQDKEELYKVMGEWLANALGDNDNNELQAIFLDSHDNPKYLRLKKHRDLLETVANKLNKLESETKVVSSGFTPPKSAESN</sequence>
<evidence type="ECO:0000313" key="3">
    <source>
        <dbReference type="Proteomes" id="UP000059847"/>
    </source>
</evidence>
<name>A0A0M4TH49_9GAMM</name>
<evidence type="ECO:0000256" key="1">
    <source>
        <dbReference type="SAM" id="Coils"/>
    </source>
</evidence>
<proteinExistence type="predicted"/>
<keyword evidence="3" id="KW-1185">Reference proteome</keyword>
<feature type="coiled-coil region" evidence="1">
    <location>
        <begin position="9"/>
        <end position="36"/>
    </location>
</feature>
<organism evidence="2 3">
    <name type="scientific">Psychrobacter urativorans</name>
    <dbReference type="NCBI Taxonomy" id="45610"/>
    <lineage>
        <taxon>Bacteria</taxon>
        <taxon>Pseudomonadati</taxon>
        <taxon>Pseudomonadota</taxon>
        <taxon>Gammaproteobacteria</taxon>
        <taxon>Moraxellales</taxon>
        <taxon>Moraxellaceae</taxon>
        <taxon>Psychrobacter</taxon>
    </lineage>
</organism>
<reference evidence="2 3" key="1">
    <citation type="submission" date="2015-09" db="EMBL/GenBank/DDBJ databases">
        <title>Complete genome of Psychrobacter urativorans R10.10B.</title>
        <authorList>
            <person name="See-Too W.S."/>
            <person name="Chan K.G."/>
        </authorList>
    </citation>
    <scope>NUCLEOTIDE SEQUENCE [LARGE SCALE GENOMIC DNA]</scope>
    <source>
        <strain evidence="2 3">R10.10B</strain>
        <plasmid evidence="2 3">3</plasmid>
    </source>
</reference>
<accession>A0A0M4TH49</accession>